<evidence type="ECO:0000313" key="4">
    <source>
        <dbReference type="Proteomes" id="UP001440612"/>
    </source>
</evidence>
<evidence type="ECO:0000259" key="2">
    <source>
        <dbReference type="Pfam" id="PF04909"/>
    </source>
</evidence>
<evidence type="ECO:0000256" key="1">
    <source>
        <dbReference type="ARBA" id="ARBA00038310"/>
    </source>
</evidence>
<dbReference type="InterPro" id="IPR032466">
    <property type="entry name" value="Metal_Hydrolase"/>
</dbReference>
<dbReference type="EMBL" id="CP150951">
    <property type="protein sequence ID" value="WZC50243.1"/>
    <property type="molecule type" value="Genomic_DNA"/>
</dbReference>
<evidence type="ECO:0000313" key="3">
    <source>
        <dbReference type="EMBL" id="WZC50243.1"/>
    </source>
</evidence>
<dbReference type="Proteomes" id="UP001440612">
    <property type="component" value="Chromosome"/>
</dbReference>
<dbReference type="InterPro" id="IPR006680">
    <property type="entry name" value="Amidohydro-rel"/>
</dbReference>
<dbReference type="SUPFAM" id="SSF51556">
    <property type="entry name" value="Metallo-dependent hydrolases"/>
    <property type="match status" value="1"/>
</dbReference>
<feature type="domain" description="Amidohydrolase-related" evidence="2">
    <location>
        <begin position="5"/>
        <end position="286"/>
    </location>
</feature>
<sequence>MAGRVDSHCHLWSLGRGDYAWLDPANPDLAPIARDFGPADLGAQMDVCGVKAAVLVQAAATMAETDFMLGLARQTPQVTGVVGWVDLSNPASVAQIALWATNPKFKGLRPMLQDIAASDWISTQTHPDCIAAMLRADLRFDALVTTRHLPHLLGFARANPDLQVVIDHAAKPPLAGGMDGTEGASWRQGMRELAEDTGAFCKLSGLLTEMCKADLPKAARILRPIVEDLLTWFGPDRLMWGSDWPVLTLAGDYAGWAVLSDALLSDLSASARAAIYGGTARSFYGLEAA</sequence>
<dbReference type="Gene3D" id="3.20.20.140">
    <property type="entry name" value="Metal-dependent hydrolases"/>
    <property type="match status" value="1"/>
</dbReference>
<protein>
    <submittedName>
        <fullName evidence="3">Amidohydrolase</fullName>
    </submittedName>
</protein>
<organism evidence="3 4">
    <name type="scientific">Yoonia phaeophyticola</name>
    <dbReference type="NCBI Taxonomy" id="3137369"/>
    <lineage>
        <taxon>Bacteria</taxon>
        <taxon>Pseudomonadati</taxon>
        <taxon>Pseudomonadota</taxon>
        <taxon>Alphaproteobacteria</taxon>
        <taxon>Rhodobacterales</taxon>
        <taxon>Paracoccaceae</taxon>
        <taxon>Yoonia</taxon>
    </lineage>
</organism>
<gene>
    <name evidence="3" type="ORF">AABB29_06275</name>
</gene>
<name>A0ABZ2V9Z9_9RHOB</name>
<dbReference type="InterPro" id="IPR052350">
    <property type="entry name" value="Metallo-dep_Lactonases"/>
</dbReference>
<reference evidence="4" key="1">
    <citation type="submission" date="2024-04" db="EMBL/GenBank/DDBJ databases">
        <title>Phylogenomic analyses of a clade within the roseobacter group suggest taxonomic reassignments of species of the genera Aestuariivita, Citreicella, Loktanella, Nautella, Pelagibaca, Ruegeria, Thalassobius, Thiobacimonas and Tropicibacter, and the proposal o.</title>
        <authorList>
            <person name="Jeon C.O."/>
        </authorList>
    </citation>
    <scope>NUCLEOTIDE SEQUENCE [LARGE SCALE GENOMIC DNA]</scope>
    <source>
        <strain evidence="4">BS5-3</strain>
    </source>
</reference>
<dbReference type="Pfam" id="PF04909">
    <property type="entry name" value="Amidohydro_2"/>
    <property type="match status" value="1"/>
</dbReference>
<keyword evidence="4" id="KW-1185">Reference proteome</keyword>
<dbReference type="PANTHER" id="PTHR43569:SF2">
    <property type="entry name" value="AMIDOHYDROLASE-RELATED DOMAIN-CONTAINING PROTEIN"/>
    <property type="match status" value="1"/>
</dbReference>
<dbReference type="PANTHER" id="PTHR43569">
    <property type="entry name" value="AMIDOHYDROLASE"/>
    <property type="match status" value="1"/>
</dbReference>
<dbReference type="RefSeq" id="WP_341368348.1">
    <property type="nucleotide sequence ID" value="NZ_CP150951.2"/>
</dbReference>
<proteinExistence type="inferred from homology"/>
<comment type="similarity">
    <text evidence="1">Belongs to the metallo-dependent hydrolases superfamily.</text>
</comment>
<accession>A0ABZ2V9Z9</accession>